<feature type="signal peptide" evidence="7">
    <location>
        <begin position="1"/>
        <end position="26"/>
    </location>
</feature>
<evidence type="ECO:0000313" key="10">
    <source>
        <dbReference type="Proteomes" id="UP000691718"/>
    </source>
</evidence>
<comment type="subcellular location">
    <subcellularLocation>
        <location evidence="1">Membrane</location>
        <topology evidence="1">Multi-pass membrane protein</topology>
    </subcellularLocation>
</comment>
<dbReference type="AlphaFoldDB" id="A0A8S3YI29"/>
<dbReference type="InterPro" id="IPR017981">
    <property type="entry name" value="GPCR_2-like_7TM"/>
</dbReference>
<organism evidence="9 10">
    <name type="scientific">Parnassius apollo</name>
    <name type="common">Apollo butterfly</name>
    <name type="synonym">Papilio apollo</name>
    <dbReference type="NCBI Taxonomy" id="110799"/>
    <lineage>
        <taxon>Eukaryota</taxon>
        <taxon>Metazoa</taxon>
        <taxon>Ecdysozoa</taxon>
        <taxon>Arthropoda</taxon>
        <taxon>Hexapoda</taxon>
        <taxon>Insecta</taxon>
        <taxon>Pterygota</taxon>
        <taxon>Neoptera</taxon>
        <taxon>Endopterygota</taxon>
        <taxon>Lepidoptera</taxon>
        <taxon>Glossata</taxon>
        <taxon>Ditrysia</taxon>
        <taxon>Papilionoidea</taxon>
        <taxon>Papilionidae</taxon>
        <taxon>Parnassiinae</taxon>
        <taxon>Parnassini</taxon>
        <taxon>Parnassius</taxon>
        <taxon>Parnassius</taxon>
    </lineage>
</organism>
<dbReference type="InterPro" id="IPR000832">
    <property type="entry name" value="GPCR_2_secretin-like"/>
</dbReference>
<gene>
    <name evidence="9" type="ORF">PAPOLLO_LOCUS28214</name>
</gene>
<dbReference type="OrthoDB" id="347083at2759"/>
<keyword evidence="3 6" id="KW-1133">Transmembrane helix</keyword>
<accession>A0A8S3YI29</accession>
<keyword evidence="4 6" id="KW-0472">Membrane</keyword>
<feature type="transmembrane region" description="Helical" evidence="6">
    <location>
        <begin position="242"/>
        <end position="263"/>
    </location>
</feature>
<keyword evidence="10" id="KW-1185">Reference proteome</keyword>
<evidence type="ECO:0000256" key="5">
    <source>
        <dbReference type="SAM" id="MobiDB-lite"/>
    </source>
</evidence>
<evidence type="ECO:0000256" key="6">
    <source>
        <dbReference type="SAM" id="Phobius"/>
    </source>
</evidence>
<dbReference type="Proteomes" id="UP000691718">
    <property type="component" value="Unassembled WGS sequence"/>
</dbReference>
<evidence type="ECO:0000313" key="9">
    <source>
        <dbReference type="EMBL" id="CAG5059871.1"/>
    </source>
</evidence>
<evidence type="ECO:0000256" key="2">
    <source>
        <dbReference type="ARBA" id="ARBA00022692"/>
    </source>
</evidence>
<feature type="transmembrane region" description="Helical" evidence="6">
    <location>
        <begin position="312"/>
        <end position="334"/>
    </location>
</feature>
<evidence type="ECO:0000259" key="8">
    <source>
        <dbReference type="PROSITE" id="PS50261"/>
    </source>
</evidence>
<dbReference type="GO" id="GO:0004930">
    <property type="term" value="F:G protein-coupled receptor activity"/>
    <property type="evidence" value="ECO:0007669"/>
    <property type="project" value="InterPro"/>
</dbReference>
<feature type="chain" id="PRO_5035737490" evidence="7">
    <location>
        <begin position="27"/>
        <end position="564"/>
    </location>
</feature>
<feature type="transmembrane region" description="Helical" evidence="6">
    <location>
        <begin position="166"/>
        <end position="190"/>
    </location>
</feature>
<dbReference type="InterPro" id="IPR053066">
    <property type="entry name" value="ADGR_G7"/>
</dbReference>
<comment type="caution">
    <text evidence="9">The sequence shown here is derived from an EMBL/GenBank/DDBJ whole genome shotgun (WGS) entry which is preliminary data.</text>
</comment>
<feature type="region of interest" description="Disordered" evidence="5">
    <location>
        <begin position="407"/>
        <end position="428"/>
    </location>
</feature>
<sequence length="564" mass="63863">MSFSVAQTKLLVFCIFMAYLIINTDAISQNKTFHHIRRSGVDDSFFKNQKQGFYRSYQPVSIKYHKISYPKTDDRNDYDITSYDTEYGGVVSNFTSSIYDDNPPLYPNPEIFSKNNLALKLKSKTENEVELPDDSLADADLKEHNIIDSVTYLYGFNNCHGDRNEWIILIYIASAITIILLLTSMMWVFWSDYAAEFRKNSKLYPININLSCCMLACTLIYIQAVMGVSSTSQCERIALLLHYTYLTSASWIITLTATVTEYCTCGTLMPLKYNYLLAYGVPAIVVMFNYALSMEHYETKHYCWMSLEKGMVIGFMVPITVLILINTIIIMIGLQGVQKKHGELLQAKLQEVFDRQDSNYSKNGQVDGANINEGIDVDDMFTAGSSRKNTDSSEALEDDNCQYVNVSIPDKDATEEGNDTNNKDKDGERKLEMMYPDHMYLKFNLNSEGNQLKTYLHLGLVMEPFFGINWVMGVAALENATHWTTPTIYLILTLTMYIYYTATISMTLPIICNKEKPEPCCDEVVSEPIVVPARTTDSIPLLDPAVQQPNVSPAPADTISTISI</sequence>
<reference evidence="9" key="1">
    <citation type="submission" date="2021-04" db="EMBL/GenBank/DDBJ databases">
        <authorList>
            <person name="Tunstrom K."/>
        </authorList>
    </citation>
    <scope>NUCLEOTIDE SEQUENCE</scope>
</reference>
<dbReference type="GO" id="GO:0007166">
    <property type="term" value="P:cell surface receptor signaling pathway"/>
    <property type="evidence" value="ECO:0007669"/>
    <property type="project" value="InterPro"/>
</dbReference>
<dbReference type="Pfam" id="PF00002">
    <property type="entry name" value="7tm_2"/>
    <property type="match status" value="1"/>
</dbReference>
<feature type="transmembrane region" description="Helical" evidence="6">
    <location>
        <begin position="455"/>
        <end position="476"/>
    </location>
</feature>
<keyword evidence="2 6" id="KW-0812">Transmembrane</keyword>
<feature type="transmembrane region" description="Helical" evidence="6">
    <location>
        <begin position="275"/>
        <end position="292"/>
    </location>
</feature>
<feature type="transmembrane region" description="Helical" evidence="6">
    <location>
        <begin position="488"/>
        <end position="508"/>
    </location>
</feature>
<protein>
    <submittedName>
        <fullName evidence="9">(apollo) hypothetical protein</fullName>
    </submittedName>
</protein>
<dbReference type="EMBL" id="CAJQZP010001707">
    <property type="protein sequence ID" value="CAG5059871.1"/>
    <property type="molecule type" value="Genomic_DNA"/>
</dbReference>
<keyword evidence="7" id="KW-0732">Signal</keyword>
<dbReference type="PROSITE" id="PS50261">
    <property type="entry name" value="G_PROTEIN_RECEP_F2_4"/>
    <property type="match status" value="1"/>
</dbReference>
<name>A0A8S3YI29_PARAO</name>
<feature type="domain" description="G-protein coupled receptors family 2 profile 2" evidence="8">
    <location>
        <begin position="166"/>
        <end position="334"/>
    </location>
</feature>
<evidence type="ECO:0000256" key="3">
    <source>
        <dbReference type="ARBA" id="ARBA00022989"/>
    </source>
</evidence>
<dbReference type="PANTHER" id="PTHR47767:SF2">
    <property type="entry name" value="GPS DOMAIN-CONTAINING PROTEIN"/>
    <property type="match status" value="1"/>
</dbReference>
<evidence type="ECO:0000256" key="4">
    <source>
        <dbReference type="ARBA" id="ARBA00023136"/>
    </source>
</evidence>
<dbReference type="PANTHER" id="PTHR47767">
    <property type="entry name" value="ADHESION G PROTEIN-COUPLED RECEPTOR G7"/>
    <property type="match status" value="1"/>
</dbReference>
<feature type="transmembrane region" description="Helical" evidence="6">
    <location>
        <begin position="202"/>
        <end position="222"/>
    </location>
</feature>
<proteinExistence type="predicted"/>
<evidence type="ECO:0000256" key="1">
    <source>
        <dbReference type="ARBA" id="ARBA00004141"/>
    </source>
</evidence>
<evidence type="ECO:0000256" key="7">
    <source>
        <dbReference type="SAM" id="SignalP"/>
    </source>
</evidence>
<dbReference type="GO" id="GO:0016020">
    <property type="term" value="C:membrane"/>
    <property type="evidence" value="ECO:0007669"/>
    <property type="project" value="UniProtKB-SubCell"/>
</dbReference>